<protein>
    <recommendedName>
        <fullName evidence="3">BACK domain-containing protein</fullName>
    </recommendedName>
</protein>
<sequence length="112" mass="13069">IFKSLNFSSIPEKLLITIIQSDNLQLDEVQVWKHMVKWGHAQNQELPSDLTNFSKESGNSQFSESCDEAFNSTKDSFIFTFKDSDDIESYILSRIKFEKYVIYTVKFDKPDL</sequence>
<evidence type="ECO:0000313" key="1">
    <source>
        <dbReference type="EMBL" id="PKK57894.1"/>
    </source>
</evidence>
<reference evidence="1 2" key="2">
    <citation type="submission" date="2017-10" db="EMBL/GenBank/DDBJ databases">
        <title>Extensive intraspecific genome diversity in a model arbuscular mycorrhizal fungus.</title>
        <authorList>
            <person name="Chen E.C.H."/>
            <person name="Morin E."/>
            <person name="Baudet D."/>
            <person name="Noel J."/>
            <person name="Ndikumana S."/>
            <person name="Charron P."/>
            <person name="St-Onge C."/>
            <person name="Giorgi J."/>
            <person name="Grigoriev I.V."/>
            <person name="Roux C."/>
            <person name="Martin F.M."/>
            <person name="Corradi N."/>
        </authorList>
    </citation>
    <scope>NUCLEOTIDE SEQUENCE [LARGE SCALE GENOMIC DNA]</scope>
    <source>
        <strain evidence="1 2">C2</strain>
    </source>
</reference>
<name>A0A2N1M8C3_9GLOM</name>
<gene>
    <name evidence="1" type="ORF">RhiirC2_797216</name>
</gene>
<dbReference type="EMBL" id="LLXL01003998">
    <property type="protein sequence ID" value="PKK57894.1"/>
    <property type="molecule type" value="Genomic_DNA"/>
</dbReference>
<organism evidence="1 2">
    <name type="scientific">Rhizophagus irregularis</name>
    <dbReference type="NCBI Taxonomy" id="588596"/>
    <lineage>
        <taxon>Eukaryota</taxon>
        <taxon>Fungi</taxon>
        <taxon>Fungi incertae sedis</taxon>
        <taxon>Mucoromycota</taxon>
        <taxon>Glomeromycotina</taxon>
        <taxon>Glomeromycetes</taxon>
        <taxon>Glomerales</taxon>
        <taxon>Glomeraceae</taxon>
        <taxon>Rhizophagus</taxon>
    </lineage>
</organism>
<reference evidence="1 2" key="1">
    <citation type="submission" date="2016-04" db="EMBL/GenBank/DDBJ databases">
        <title>Genome analyses suggest a sexual origin of heterokaryosis in a supposedly ancient asexual fungus.</title>
        <authorList>
            <person name="Ropars J."/>
            <person name="Sedzielewska K."/>
            <person name="Noel J."/>
            <person name="Charron P."/>
            <person name="Farinelli L."/>
            <person name="Marton T."/>
            <person name="Kruger M."/>
            <person name="Pelin A."/>
            <person name="Brachmann A."/>
            <person name="Corradi N."/>
        </authorList>
    </citation>
    <scope>NUCLEOTIDE SEQUENCE [LARGE SCALE GENOMIC DNA]</scope>
    <source>
        <strain evidence="1 2">C2</strain>
    </source>
</reference>
<evidence type="ECO:0000313" key="2">
    <source>
        <dbReference type="Proteomes" id="UP000233469"/>
    </source>
</evidence>
<dbReference type="AlphaFoldDB" id="A0A2N1M8C3"/>
<evidence type="ECO:0008006" key="3">
    <source>
        <dbReference type="Google" id="ProtNLM"/>
    </source>
</evidence>
<dbReference type="Gene3D" id="1.25.40.420">
    <property type="match status" value="1"/>
</dbReference>
<comment type="caution">
    <text evidence="1">The sequence shown here is derived from an EMBL/GenBank/DDBJ whole genome shotgun (WGS) entry which is preliminary data.</text>
</comment>
<dbReference type="Proteomes" id="UP000233469">
    <property type="component" value="Unassembled WGS sequence"/>
</dbReference>
<accession>A0A2N1M8C3</accession>
<feature type="non-terminal residue" evidence="1">
    <location>
        <position position="1"/>
    </location>
</feature>
<proteinExistence type="predicted"/>